<feature type="compositionally biased region" description="Polar residues" evidence="1">
    <location>
        <begin position="59"/>
        <end position="81"/>
    </location>
</feature>
<reference evidence="2 3" key="1">
    <citation type="submission" date="2024-03" db="EMBL/GenBank/DDBJ databases">
        <title>A high-quality draft genome sequence of Diaporthe vaccinii, a causative agent of upright dieback and viscid rot disease in cranberry plants.</title>
        <authorList>
            <person name="Sarrasin M."/>
            <person name="Lang B.F."/>
            <person name="Burger G."/>
        </authorList>
    </citation>
    <scope>NUCLEOTIDE SEQUENCE [LARGE SCALE GENOMIC DNA]</scope>
    <source>
        <strain evidence="2 3">IS7</strain>
    </source>
</reference>
<comment type="caution">
    <text evidence="2">The sequence shown here is derived from an EMBL/GenBank/DDBJ whole genome shotgun (WGS) entry which is preliminary data.</text>
</comment>
<accession>A0ABR4F6Q5</accession>
<proteinExistence type="predicted"/>
<sequence length="89" mass="9805">MTEAVLFSYREFSSIGRLSNVSHGFYSQPRTLQSTKRVNTIPLCALDSSYIMLFASRSPSFPNSVQSQSSAFPDQSLSNPPGTRGHSSR</sequence>
<evidence type="ECO:0000313" key="3">
    <source>
        <dbReference type="Proteomes" id="UP001600888"/>
    </source>
</evidence>
<name>A0ABR4F6Q5_9PEZI</name>
<organism evidence="2 3">
    <name type="scientific">Diaporthe vaccinii</name>
    <dbReference type="NCBI Taxonomy" id="105482"/>
    <lineage>
        <taxon>Eukaryota</taxon>
        <taxon>Fungi</taxon>
        <taxon>Dikarya</taxon>
        <taxon>Ascomycota</taxon>
        <taxon>Pezizomycotina</taxon>
        <taxon>Sordariomycetes</taxon>
        <taxon>Sordariomycetidae</taxon>
        <taxon>Diaporthales</taxon>
        <taxon>Diaporthaceae</taxon>
        <taxon>Diaporthe</taxon>
        <taxon>Diaporthe eres species complex</taxon>
    </lineage>
</organism>
<dbReference type="EMBL" id="JBAWTH010000009">
    <property type="protein sequence ID" value="KAL2290358.1"/>
    <property type="molecule type" value="Genomic_DNA"/>
</dbReference>
<gene>
    <name evidence="2" type="ORF">FJTKL_15489</name>
</gene>
<evidence type="ECO:0000313" key="2">
    <source>
        <dbReference type="EMBL" id="KAL2290358.1"/>
    </source>
</evidence>
<dbReference type="Proteomes" id="UP001600888">
    <property type="component" value="Unassembled WGS sequence"/>
</dbReference>
<keyword evidence="3" id="KW-1185">Reference proteome</keyword>
<protein>
    <submittedName>
        <fullName evidence="2">Uncharacterized protein</fullName>
    </submittedName>
</protein>
<feature type="region of interest" description="Disordered" evidence="1">
    <location>
        <begin position="59"/>
        <end position="89"/>
    </location>
</feature>
<evidence type="ECO:0000256" key="1">
    <source>
        <dbReference type="SAM" id="MobiDB-lite"/>
    </source>
</evidence>